<dbReference type="SUPFAM" id="SSF51905">
    <property type="entry name" value="FAD/NAD(P)-binding domain"/>
    <property type="match status" value="1"/>
</dbReference>
<organism evidence="1 2">
    <name type="scientific">Endozoicomonas elysicola</name>
    <dbReference type="NCBI Taxonomy" id="305900"/>
    <lineage>
        <taxon>Bacteria</taxon>
        <taxon>Pseudomonadati</taxon>
        <taxon>Pseudomonadota</taxon>
        <taxon>Gammaproteobacteria</taxon>
        <taxon>Oceanospirillales</taxon>
        <taxon>Endozoicomonadaceae</taxon>
        <taxon>Endozoicomonas</taxon>
    </lineage>
</organism>
<dbReference type="Gene3D" id="3.50.50.60">
    <property type="entry name" value="FAD/NAD(P)-binding domain"/>
    <property type="match status" value="1"/>
</dbReference>
<accession>A0A081KF64</accession>
<dbReference type="eggNOG" id="COG0654">
    <property type="taxonomic scope" value="Bacteria"/>
</dbReference>
<name>A0A081KF64_9GAMM</name>
<protein>
    <submittedName>
        <fullName evidence="1">Oxidoreductase</fullName>
    </submittedName>
</protein>
<gene>
    <name evidence="1" type="ORF">GV64_20550</name>
</gene>
<sequence length="483" mass="53854">MKYEERPPFKVGIVGGGVAGATAALKMAGLGITTHLFEAKDSLVSGPPICHLHAGGNLYREISKSQCIALLEQSIDTIHAFPGTVNYRPTVIAIPASDPEKPEAILVRLKALRQHYHEMVMSNPQNEVLGNPGDYFKIYHKEDILRLVNRPLPQQPATADDWMTPVARFINHEQIKFPLFLVQEFGLSIFRLAATASMGLEASPNAHLHLNHRVVKLAESSSGWTIESHDKHGQRCQHQVDFLINACGFQTGTLDNIANRTRRRWVEYKAAYIAHWPSQQGVWPEVIVHGERGTPNGMAQFTPYPQGFIQLHGMTKDITLFEGGLVASDHHNAQPCLPDTFLDNIKHGWQWADTCSRTERAITHFSQWVPEFSTAEVGGKPLCGAQQIPGDDPALRAADVSFDGLRYARLEIVKASSALYATQQIIEHCKKQEWIEPQEGWQKPLLPLTNMLDNTTIIEKAKSIAKYRGYPEALAQPFPAPHD</sequence>
<comment type="caution">
    <text evidence="1">The sequence shown here is derived from an EMBL/GenBank/DDBJ whole genome shotgun (WGS) entry which is preliminary data.</text>
</comment>
<dbReference type="RefSeq" id="WP_020581466.1">
    <property type="nucleotide sequence ID" value="NZ_JOJP01000001.1"/>
</dbReference>
<dbReference type="Proteomes" id="UP000027997">
    <property type="component" value="Unassembled WGS sequence"/>
</dbReference>
<dbReference type="AlphaFoldDB" id="A0A081KF64"/>
<keyword evidence="2" id="KW-1185">Reference proteome</keyword>
<evidence type="ECO:0000313" key="1">
    <source>
        <dbReference type="EMBL" id="KEI72790.1"/>
    </source>
</evidence>
<evidence type="ECO:0000313" key="2">
    <source>
        <dbReference type="Proteomes" id="UP000027997"/>
    </source>
</evidence>
<proteinExistence type="predicted"/>
<dbReference type="EMBL" id="JOJP01000001">
    <property type="protein sequence ID" value="KEI72790.1"/>
    <property type="molecule type" value="Genomic_DNA"/>
</dbReference>
<reference evidence="1 2" key="1">
    <citation type="submission" date="2014-06" db="EMBL/GenBank/DDBJ databases">
        <title>Whole Genome Sequences of Three Symbiotic Endozoicomonas Bacteria.</title>
        <authorList>
            <person name="Neave M.J."/>
            <person name="Apprill A."/>
            <person name="Voolstra C.R."/>
        </authorList>
    </citation>
    <scope>NUCLEOTIDE SEQUENCE [LARGE SCALE GENOMIC DNA]</scope>
    <source>
        <strain evidence="1 2">DSM 22380</strain>
    </source>
</reference>
<dbReference type="InterPro" id="IPR036188">
    <property type="entry name" value="FAD/NAD-bd_sf"/>
</dbReference>
<dbReference type="STRING" id="305900.GV64_20550"/>